<dbReference type="AlphaFoldDB" id="A0A8J3IQF8"/>
<evidence type="ECO:0000256" key="1">
    <source>
        <dbReference type="SAM" id="MobiDB-lite"/>
    </source>
</evidence>
<organism evidence="2 3">
    <name type="scientific">Reticulibacter mediterranei</name>
    <dbReference type="NCBI Taxonomy" id="2778369"/>
    <lineage>
        <taxon>Bacteria</taxon>
        <taxon>Bacillati</taxon>
        <taxon>Chloroflexota</taxon>
        <taxon>Ktedonobacteria</taxon>
        <taxon>Ktedonobacterales</taxon>
        <taxon>Reticulibacteraceae</taxon>
        <taxon>Reticulibacter</taxon>
    </lineage>
</organism>
<sequence length="42" mass="4980">MHHAILWKKRIGDSTSTGTHTDALREEMQWENSNYHQEEKIA</sequence>
<dbReference type="EMBL" id="BNJK01000002">
    <property type="protein sequence ID" value="GHO98328.1"/>
    <property type="molecule type" value="Genomic_DNA"/>
</dbReference>
<comment type="caution">
    <text evidence="2">The sequence shown here is derived from an EMBL/GenBank/DDBJ whole genome shotgun (WGS) entry which is preliminary data.</text>
</comment>
<gene>
    <name evidence="2" type="ORF">KSF_083760</name>
</gene>
<keyword evidence="3" id="KW-1185">Reference proteome</keyword>
<protein>
    <submittedName>
        <fullName evidence="2">Uncharacterized protein</fullName>
    </submittedName>
</protein>
<feature type="region of interest" description="Disordered" evidence="1">
    <location>
        <begin position="1"/>
        <end position="42"/>
    </location>
</feature>
<evidence type="ECO:0000313" key="2">
    <source>
        <dbReference type="EMBL" id="GHO98328.1"/>
    </source>
</evidence>
<evidence type="ECO:0000313" key="3">
    <source>
        <dbReference type="Proteomes" id="UP000597444"/>
    </source>
</evidence>
<dbReference type="Proteomes" id="UP000597444">
    <property type="component" value="Unassembled WGS sequence"/>
</dbReference>
<name>A0A8J3IQF8_9CHLR</name>
<accession>A0A8J3IQF8</accession>
<reference evidence="2" key="1">
    <citation type="submission" date="2020-10" db="EMBL/GenBank/DDBJ databases">
        <title>Taxonomic study of unclassified bacteria belonging to the class Ktedonobacteria.</title>
        <authorList>
            <person name="Yabe S."/>
            <person name="Wang C.M."/>
            <person name="Zheng Y."/>
            <person name="Sakai Y."/>
            <person name="Cavaletti L."/>
            <person name="Monciardini P."/>
            <person name="Donadio S."/>
        </authorList>
    </citation>
    <scope>NUCLEOTIDE SEQUENCE</scope>
    <source>
        <strain evidence="2">ID150040</strain>
    </source>
</reference>
<proteinExistence type="predicted"/>